<dbReference type="EMBL" id="WBVS01000002">
    <property type="protein sequence ID" value="KAB7788864.1"/>
    <property type="molecule type" value="Genomic_DNA"/>
</dbReference>
<proteinExistence type="predicted"/>
<evidence type="ECO:0000259" key="2">
    <source>
        <dbReference type="Pfam" id="PF07811"/>
    </source>
</evidence>
<accession>A0A6I1GB29</accession>
<feature type="transmembrane region" description="Helical" evidence="1">
    <location>
        <begin position="21"/>
        <end position="44"/>
    </location>
</feature>
<keyword evidence="1" id="KW-0812">Transmembrane</keyword>
<protein>
    <submittedName>
        <fullName evidence="3">Pilus assembly protein TadE</fullName>
    </submittedName>
</protein>
<comment type="caution">
    <text evidence="3">The sequence shown here is derived from an EMBL/GenBank/DDBJ whole genome shotgun (WGS) entry which is preliminary data.</text>
</comment>
<sequence>MPRKKHCHWLARLPPRIDEGSATAEFAVVLPSVIAIAGLVLALGRAVTVSMDCSSAASAAAREFVVTGDRAAAQRMASAVMETDVTITVRQSEQLAHIRVTCPVLPGPMNLTPMQVVGESTAVVQ</sequence>
<evidence type="ECO:0000313" key="4">
    <source>
        <dbReference type="Proteomes" id="UP000468413"/>
    </source>
</evidence>
<dbReference type="Proteomes" id="UP000468413">
    <property type="component" value="Unassembled WGS sequence"/>
</dbReference>
<name>A0A6I1GB29_9BIFI</name>
<keyword evidence="1" id="KW-1133">Transmembrane helix</keyword>
<dbReference type="Pfam" id="PF07811">
    <property type="entry name" value="TadE"/>
    <property type="match status" value="1"/>
</dbReference>
<organism evidence="3 4">
    <name type="scientific">Bifidobacterium cebidarum</name>
    <dbReference type="NCBI Taxonomy" id="2650773"/>
    <lineage>
        <taxon>Bacteria</taxon>
        <taxon>Bacillati</taxon>
        <taxon>Actinomycetota</taxon>
        <taxon>Actinomycetes</taxon>
        <taxon>Bifidobacteriales</taxon>
        <taxon>Bifidobacteriaceae</taxon>
        <taxon>Bifidobacterium</taxon>
    </lineage>
</organism>
<feature type="domain" description="TadE-like" evidence="2">
    <location>
        <begin position="20"/>
        <end position="62"/>
    </location>
</feature>
<dbReference type="AlphaFoldDB" id="A0A6I1GB29"/>
<keyword evidence="1" id="KW-0472">Membrane</keyword>
<gene>
    <name evidence="3" type="ORF">F7D08_0598</name>
</gene>
<reference evidence="3 4" key="1">
    <citation type="submission" date="2019-09" db="EMBL/GenBank/DDBJ databases">
        <title>Characterization of the phylogenetic diversity of two novel species belonging to the genus Bifidobacterium: Bifidobacterium cebidarum sp. nov. and Bifidobacterium leontopitheci sp. nov.</title>
        <authorList>
            <person name="Lugli G.A."/>
            <person name="Duranti S."/>
            <person name="Milani C."/>
            <person name="Turroni F."/>
            <person name="Ventura M."/>
        </authorList>
    </citation>
    <scope>NUCLEOTIDE SEQUENCE [LARGE SCALE GENOMIC DNA]</scope>
    <source>
        <strain evidence="3 4">LMG 31469</strain>
    </source>
</reference>
<evidence type="ECO:0000256" key="1">
    <source>
        <dbReference type="SAM" id="Phobius"/>
    </source>
</evidence>
<keyword evidence="4" id="KW-1185">Reference proteome</keyword>
<evidence type="ECO:0000313" key="3">
    <source>
        <dbReference type="EMBL" id="KAB7788864.1"/>
    </source>
</evidence>
<dbReference type="InterPro" id="IPR012495">
    <property type="entry name" value="TadE-like_dom"/>
</dbReference>